<dbReference type="EMBL" id="LN515531">
    <property type="protein sequence ID" value="CEA14873.1"/>
    <property type="molecule type" value="Genomic_DNA"/>
</dbReference>
<keyword evidence="3" id="KW-0064">Aspartyl protease</keyword>
<dbReference type="EC" id="3.4.23.51" evidence="6"/>
<dbReference type="PATRIC" id="fig|2162.9.peg.2498"/>
<dbReference type="GO" id="GO:0016485">
    <property type="term" value="P:protein processing"/>
    <property type="evidence" value="ECO:0007669"/>
    <property type="project" value="TreeGrafter"/>
</dbReference>
<dbReference type="PANTHER" id="PTHR30302">
    <property type="entry name" value="HYDROGENASE 1 MATURATION PROTEASE"/>
    <property type="match status" value="1"/>
</dbReference>
<dbReference type="InterPro" id="IPR004420">
    <property type="entry name" value="Pept_A31_hyd_mat_HycI"/>
</dbReference>
<organism evidence="5">
    <name type="scientific">Methanobacterium formicicum</name>
    <dbReference type="NCBI Taxonomy" id="2162"/>
    <lineage>
        <taxon>Archaea</taxon>
        <taxon>Methanobacteriati</taxon>
        <taxon>Methanobacteriota</taxon>
        <taxon>Methanomada group</taxon>
        <taxon>Methanobacteria</taxon>
        <taxon>Methanobacteriales</taxon>
        <taxon>Methanobacteriaceae</taxon>
        <taxon>Methanobacterium</taxon>
    </lineage>
</organism>
<dbReference type="PANTHER" id="PTHR30302:SF1">
    <property type="entry name" value="HYDROGENASE 2 MATURATION PROTEASE"/>
    <property type="match status" value="1"/>
</dbReference>
<proteinExistence type="inferred from homology"/>
<dbReference type="RefSeq" id="WP_144405553.1">
    <property type="nucleotide sequence ID" value="NZ_CALCVY010000150.1"/>
</dbReference>
<dbReference type="InterPro" id="IPR023430">
    <property type="entry name" value="Pept_HybD-like_dom_sf"/>
</dbReference>
<dbReference type="Gene3D" id="3.40.50.1450">
    <property type="entry name" value="HybD-like"/>
    <property type="match status" value="1"/>
</dbReference>
<evidence type="ECO:0000256" key="3">
    <source>
        <dbReference type="ARBA" id="ARBA00022750"/>
    </source>
</evidence>
<name>A0A090JYS3_METFO</name>
<dbReference type="Proteomes" id="UP000606900">
    <property type="component" value="Unassembled WGS sequence"/>
</dbReference>
<dbReference type="PRINTS" id="PR00446">
    <property type="entry name" value="HYDRGNUPTAKE"/>
</dbReference>
<reference evidence="5" key="1">
    <citation type="submission" date="2014-08" db="EMBL/GenBank/DDBJ databases">
        <authorList>
            <person name="Wibberg D."/>
        </authorList>
    </citation>
    <scope>NUCLEOTIDE SEQUENCE</scope>
</reference>
<dbReference type="KEGG" id="mfi:DSM1535_2420"/>
<evidence type="ECO:0000313" key="6">
    <source>
        <dbReference type="EMBL" id="MBF4474032.1"/>
    </source>
</evidence>
<dbReference type="CDD" id="cd06067">
    <property type="entry name" value="H2MP_MemB-H2evol"/>
    <property type="match status" value="1"/>
</dbReference>
<comment type="similarity">
    <text evidence="1">Belongs to the peptidase A31 family.</text>
</comment>
<dbReference type="EMBL" id="JADIIL010000007">
    <property type="protein sequence ID" value="MBF4474032.1"/>
    <property type="molecule type" value="Genomic_DNA"/>
</dbReference>
<evidence type="ECO:0000256" key="1">
    <source>
        <dbReference type="ARBA" id="ARBA00006814"/>
    </source>
</evidence>
<dbReference type="NCBIfam" id="TIGR00142">
    <property type="entry name" value="hycI"/>
    <property type="match status" value="1"/>
</dbReference>
<dbReference type="SUPFAM" id="SSF53163">
    <property type="entry name" value="HybD-like"/>
    <property type="match status" value="1"/>
</dbReference>
<evidence type="ECO:0000313" key="5">
    <source>
        <dbReference type="EMBL" id="CEA14873.1"/>
    </source>
</evidence>
<evidence type="ECO:0000256" key="4">
    <source>
        <dbReference type="ARBA" id="ARBA00022801"/>
    </source>
</evidence>
<evidence type="ECO:0000256" key="2">
    <source>
        <dbReference type="ARBA" id="ARBA00022670"/>
    </source>
</evidence>
<dbReference type="GO" id="GO:0008047">
    <property type="term" value="F:enzyme activator activity"/>
    <property type="evidence" value="ECO:0007669"/>
    <property type="project" value="InterPro"/>
</dbReference>
<dbReference type="NCBIfam" id="TIGR00072">
    <property type="entry name" value="hydrog_prot"/>
    <property type="match status" value="1"/>
</dbReference>
<accession>A0A090JYS3</accession>
<dbReference type="Pfam" id="PF01750">
    <property type="entry name" value="HycI"/>
    <property type="match status" value="1"/>
</dbReference>
<dbReference type="GO" id="GO:0004190">
    <property type="term" value="F:aspartic-type endopeptidase activity"/>
    <property type="evidence" value="ECO:0007669"/>
    <property type="project" value="UniProtKB-KW"/>
</dbReference>
<keyword evidence="4 6" id="KW-0378">Hydrolase</keyword>
<gene>
    <name evidence="6" type="primary">hycI</name>
    <name evidence="5" type="ORF">DSM1535_2420</name>
    <name evidence="6" type="ORF">ISP06_00975</name>
</gene>
<keyword evidence="2" id="KW-0645">Protease</keyword>
<protein>
    <submittedName>
        <fullName evidence="6">Hydrogenase maturation peptidase HycI</fullName>
        <ecNumber evidence="6">3.4.23.51</ecNumber>
    </submittedName>
</protein>
<dbReference type="AlphaFoldDB" id="A0A090JYS3"/>
<dbReference type="InterPro" id="IPR000671">
    <property type="entry name" value="Peptidase_A31"/>
</dbReference>
<sequence length="153" mass="16972">MKQFLKGHEKLVILGIGNEMRGDDGLGSVLAQKLVSYENKNLTVFDGKTVPENFTGAIKREAPSHIIILDAVEMNESPGHIRLVAKEEIANYGISTHALPLSFLIKYLESTHPAKIMLMGIQPKNMDLNHPISPEIQKSMSYVCRLFTSKIIG</sequence>
<reference evidence="6" key="2">
    <citation type="submission" date="2020-10" db="EMBL/GenBank/DDBJ databases">
        <title>Dehalococcoides mccartyi of a TCE/Cr reducing biochatode.</title>
        <authorList>
            <person name="Matturro B."/>
        </authorList>
    </citation>
    <scope>NUCLEOTIDE SEQUENCE</scope>
    <source>
        <strain evidence="6">Bin2</strain>
    </source>
</reference>